<evidence type="ECO:0000256" key="1">
    <source>
        <dbReference type="SAM" id="MobiDB-lite"/>
    </source>
</evidence>
<organism evidence="2 3">
    <name type="scientific">Achaetomium macrosporum</name>
    <dbReference type="NCBI Taxonomy" id="79813"/>
    <lineage>
        <taxon>Eukaryota</taxon>
        <taxon>Fungi</taxon>
        <taxon>Dikarya</taxon>
        <taxon>Ascomycota</taxon>
        <taxon>Pezizomycotina</taxon>
        <taxon>Sordariomycetes</taxon>
        <taxon>Sordariomycetidae</taxon>
        <taxon>Sordariales</taxon>
        <taxon>Chaetomiaceae</taxon>
        <taxon>Achaetomium</taxon>
    </lineage>
</organism>
<gene>
    <name evidence="2" type="ORF">C8A03DRAFT_37939</name>
</gene>
<sequence>MAFPPHREPVLAGGEEGQDVGSDDGTLSGWWHYQRCRVMLESEMERPTLSTLQCLVFSVIYLCCASFQNMAHHCSPWLYASLARSDCTSSRPRTCRAPRGAAEAPLLMSCSLPADDHALALQSSCSNTASITVEGSTVTWLTYTLQNAKLVLAARDVYVPFYERCAEILGSKGASLCTWSLYDDAAALETAAADAQERHMDGPRGLKAWLRDTQRVGQGIPLSTDLSRLDIEMFAPAWLQRQRLFLELLYHTLMTNLHRLFIAFPAMAESASSSLAPKPGPLTTAHATTAARHSIAITAILH</sequence>
<keyword evidence="3" id="KW-1185">Reference proteome</keyword>
<comment type="caution">
    <text evidence="2">The sequence shown here is derived from an EMBL/GenBank/DDBJ whole genome shotgun (WGS) entry which is preliminary data.</text>
</comment>
<dbReference type="Proteomes" id="UP001303760">
    <property type="component" value="Unassembled WGS sequence"/>
</dbReference>
<evidence type="ECO:0000313" key="2">
    <source>
        <dbReference type="EMBL" id="KAK4234289.1"/>
    </source>
</evidence>
<reference evidence="2" key="1">
    <citation type="journal article" date="2023" name="Mol. Phylogenet. Evol.">
        <title>Genome-scale phylogeny and comparative genomics of the fungal order Sordariales.</title>
        <authorList>
            <person name="Hensen N."/>
            <person name="Bonometti L."/>
            <person name="Westerberg I."/>
            <person name="Brannstrom I.O."/>
            <person name="Guillou S."/>
            <person name="Cros-Aarteil S."/>
            <person name="Calhoun S."/>
            <person name="Haridas S."/>
            <person name="Kuo A."/>
            <person name="Mondo S."/>
            <person name="Pangilinan J."/>
            <person name="Riley R."/>
            <person name="LaButti K."/>
            <person name="Andreopoulos B."/>
            <person name="Lipzen A."/>
            <person name="Chen C."/>
            <person name="Yan M."/>
            <person name="Daum C."/>
            <person name="Ng V."/>
            <person name="Clum A."/>
            <person name="Steindorff A."/>
            <person name="Ohm R.A."/>
            <person name="Martin F."/>
            <person name="Silar P."/>
            <person name="Natvig D.O."/>
            <person name="Lalanne C."/>
            <person name="Gautier V."/>
            <person name="Ament-Velasquez S.L."/>
            <person name="Kruys A."/>
            <person name="Hutchinson M.I."/>
            <person name="Powell A.J."/>
            <person name="Barry K."/>
            <person name="Miller A.N."/>
            <person name="Grigoriev I.V."/>
            <person name="Debuchy R."/>
            <person name="Gladieux P."/>
            <person name="Hiltunen Thoren M."/>
            <person name="Johannesson H."/>
        </authorList>
    </citation>
    <scope>NUCLEOTIDE SEQUENCE</scope>
    <source>
        <strain evidence="2">CBS 532.94</strain>
    </source>
</reference>
<evidence type="ECO:0000313" key="3">
    <source>
        <dbReference type="Proteomes" id="UP001303760"/>
    </source>
</evidence>
<proteinExistence type="predicted"/>
<protein>
    <submittedName>
        <fullName evidence="2">Uncharacterized protein</fullName>
    </submittedName>
</protein>
<reference evidence="2" key="2">
    <citation type="submission" date="2023-05" db="EMBL/GenBank/DDBJ databases">
        <authorList>
            <consortium name="Lawrence Berkeley National Laboratory"/>
            <person name="Steindorff A."/>
            <person name="Hensen N."/>
            <person name="Bonometti L."/>
            <person name="Westerberg I."/>
            <person name="Brannstrom I.O."/>
            <person name="Guillou S."/>
            <person name="Cros-Aarteil S."/>
            <person name="Calhoun S."/>
            <person name="Haridas S."/>
            <person name="Kuo A."/>
            <person name="Mondo S."/>
            <person name="Pangilinan J."/>
            <person name="Riley R."/>
            <person name="Labutti K."/>
            <person name="Andreopoulos B."/>
            <person name="Lipzen A."/>
            <person name="Chen C."/>
            <person name="Yanf M."/>
            <person name="Daum C."/>
            <person name="Ng V."/>
            <person name="Clum A."/>
            <person name="Ohm R."/>
            <person name="Martin F."/>
            <person name="Silar P."/>
            <person name="Natvig D."/>
            <person name="Lalanne C."/>
            <person name="Gautier V."/>
            <person name="Ament-Velasquez S.L."/>
            <person name="Kruys A."/>
            <person name="Hutchinson M.I."/>
            <person name="Powell A.J."/>
            <person name="Barry K."/>
            <person name="Miller A.N."/>
            <person name="Grigoriev I.V."/>
            <person name="Debuchy R."/>
            <person name="Gladieux P."/>
            <person name="Thoren M.H."/>
            <person name="Johannesson H."/>
        </authorList>
    </citation>
    <scope>NUCLEOTIDE SEQUENCE</scope>
    <source>
        <strain evidence="2">CBS 532.94</strain>
    </source>
</reference>
<name>A0AAN7HAX1_9PEZI</name>
<accession>A0AAN7HAX1</accession>
<feature type="region of interest" description="Disordered" evidence="1">
    <location>
        <begin position="1"/>
        <end position="23"/>
    </location>
</feature>
<dbReference type="EMBL" id="MU860390">
    <property type="protein sequence ID" value="KAK4234289.1"/>
    <property type="molecule type" value="Genomic_DNA"/>
</dbReference>
<dbReference type="AlphaFoldDB" id="A0AAN7HAX1"/>